<feature type="region of interest" description="Disordered" evidence="1">
    <location>
        <begin position="473"/>
        <end position="509"/>
    </location>
</feature>
<feature type="non-terminal residue" evidence="2">
    <location>
        <position position="541"/>
    </location>
</feature>
<name>A0A7J6M8R3_PERCH</name>
<dbReference type="Pfam" id="PF10595">
    <property type="entry name" value="FAM161A_B"/>
    <property type="match status" value="1"/>
</dbReference>
<organism evidence="2 3">
    <name type="scientific">Perkinsus chesapeaki</name>
    <name type="common">Clam parasite</name>
    <name type="synonym">Perkinsus andrewsi</name>
    <dbReference type="NCBI Taxonomy" id="330153"/>
    <lineage>
        <taxon>Eukaryota</taxon>
        <taxon>Sar</taxon>
        <taxon>Alveolata</taxon>
        <taxon>Perkinsozoa</taxon>
        <taxon>Perkinsea</taxon>
        <taxon>Perkinsida</taxon>
        <taxon>Perkinsidae</taxon>
        <taxon>Perkinsus</taxon>
    </lineage>
</organism>
<dbReference type="EMBL" id="JAAPAO010000201">
    <property type="protein sequence ID" value="KAF4667899.1"/>
    <property type="molecule type" value="Genomic_DNA"/>
</dbReference>
<feature type="region of interest" description="Disordered" evidence="1">
    <location>
        <begin position="431"/>
        <end position="453"/>
    </location>
</feature>
<sequence length="541" mass="58716">MPIHQGSPAAGMSGLPQGAKECFSAAIRIAEEGGLDASVSELETLDPALDLGTLRQILDVYYQCGKGNQGSGVRKTDLIERLHAHTELAKAMHDKPMVKRDGADSEPWAYIIPELAAIIGETITWTDVLKAIWTRLSRRRHCKDLKGPVETTTVELGAHGRVESPPPAAAYDVSQYQTMGPTKEDDSPSVVRGPSPCYSESVSAVHPFLRDTIEPAVASAFAAVSSAVLAVPREEVYVPPIDMPPRHFISRTELTVESGIVQEKIGVYEGLLGDGEGNCELPRTRSQTPQGHQAKEPKKKVRPPALRSHSAKSVRETTVPVGPSLLQRGMKKSHKMMAASLRSDADVPEEEARWERSGWGSSNGGFSSASFKARKAPKVRTVPAGGSPGAFSPIVVGSHQTHVAELEVRHRLGNTKTRPRRPDTASAAFMSASFRNSSSRGPLLERSSEPPRPFTARPVPWVVTAPMYGSLMSSKAKMRKKNRQEREAHFSRTASLPPRLQAREDASRRGDVIDRKGVLLSSRTADSVGTHTARVLTKALR</sequence>
<evidence type="ECO:0000256" key="1">
    <source>
        <dbReference type="SAM" id="MobiDB-lite"/>
    </source>
</evidence>
<evidence type="ECO:0000313" key="3">
    <source>
        <dbReference type="Proteomes" id="UP000591131"/>
    </source>
</evidence>
<comment type="caution">
    <text evidence="2">The sequence shown here is derived from an EMBL/GenBank/DDBJ whole genome shotgun (WGS) entry which is preliminary data.</text>
</comment>
<dbReference type="InterPro" id="IPR019579">
    <property type="entry name" value="FAM161A/B"/>
</dbReference>
<keyword evidence="3" id="KW-1185">Reference proteome</keyword>
<reference evidence="2 3" key="1">
    <citation type="submission" date="2020-04" db="EMBL/GenBank/DDBJ databases">
        <title>Perkinsus chesapeaki whole genome sequence.</title>
        <authorList>
            <person name="Bogema D.R."/>
        </authorList>
    </citation>
    <scope>NUCLEOTIDE SEQUENCE [LARGE SCALE GENOMIC DNA]</scope>
    <source>
        <strain evidence="2">ATCC PRA-425</strain>
    </source>
</reference>
<dbReference type="OrthoDB" id="10487874at2759"/>
<protein>
    <submittedName>
        <fullName evidence="2">Uncharacterized protein</fullName>
    </submittedName>
</protein>
<evidence type="ECO:0000313" key="2">
    <source>
        <dbReference type="EMBL" id="KAF4667899.1"/>
    </source>
</evidence>
<proteinExistence type="predicted"/>
<feature type="region of interest" description="Disordered" evidence="1">
    <location>
        <begin position="278"/>
        <end position="349"/>
    </location>
</feature>
<gene>
    <name evidence="2" type="ORF">FOL47_003349</name>
</gene>
<accession>A0A7J6M8R3</accession>
<dbReference type="Proteomes" id="UP000591131">
    <property type="component" value="Unassembled WGS sequence"/>
</dbReference>
<dbReference type="AlphaFoldDB" id="A0A7J6M8R3"/>